<evidence type="ECO:0000313" key="5">
    <source>
        <dbReference type="EMBL" id="MDR6101728.1"/>
    </source>
</evidence>
<evidence type="ECO:0000256" key="2">
    <source>
        <dbReference type="ARBA" id="ARBA00023125"/>
    </source>
</evidence>
<protein>
    <submittedName>
        <fullName evidence="5">GntR family transcriptional regulator</fullName>
    </submittedName>
</protein>
<dbReference type="CDD" id="cd07377">
    <property type="entry name" value="WHTH_GntR"/>
    <property type="match status" value="1"/>
</dbReference>
<dbReference type="PROSITE" id="PS50949">
    <property type="entry name" value="HTH_GNTR"/>
    <property type="match status" value="1"/>
</dbReference>
<dbReference type="Pfam" id="PF00392">
    <property type="entry name" value="GntR"/>
    <property type="match status" value="1"/>
</dbReference>
<dbReference type="GO" id="GO:0003677">
    <property type="term" value="F:DNA binding"/>
    <property type="evidence" value="ECO:0007669"/>
    <property type="project" value="UniProtKB-KW"/>
</dbReference>
<dbReference type="SMART" id="SM00345">
    <property type="entry name" value="HTH_GNTR"/>
    <property type="match status" value="1"/>
</dbReference>
<dbReference type="PANTHER" id="PTHR44846:SF1">
    <property type="entry name" value="MANNOSYL-D-GLYCERATE TRANSPORT_METABOLISM SYSTEM REPRESSOR MNGR-RELATED"/>
    <property type="match status" value="1"/>
</dbReference>
<evidence type="ECO:0000313" key="6">
    <source>
        <dbReference type="Proteomes" id="UP001255601"/>
    </source>
</evidence>
<evidence type="ECO:0000256" key="1">
    <source>
        <dbReference type="ARBA" id="ARBA00023015"/>
    </source>
</evidence>
<evidence type="ECO:0000256" key="3">
    <source>
        <dbReference type="ARBA" id="ARBA00023163"/>
    </source>
</evidence>
<dbReference type="GO" id="GO:0045892">
    <property type="term" value="P:negative regulation of DNA-templated transcription"/>
    <property type="evidence" value="ECO:0007669"/>
    <property type="project" value="TreeGrafter"/>
</dbReference>
<dbReference type="SMART" id="SM00866">
    <property type="entry name" value="UTRA"/>
    <property type="match status" value="1"/>
</dbReference>
<feature type="domain" description="HTH gntR-type" evidence="4">
    <location>
        <begin position="13"/>
        <end position="81"/>
    </location>
</feature>
<reference evidence="5" key="1">
    <citation type="submission" date="2023-08" db="EMBL/GenBank/DDBJ databases">
        <title>Functional and genomic diversity of the sorghum phyllosphere microbiome.</title>
        <authorList>
            <person name="Shade A."/>
        </authorList>
    </citation>
    <scope>NUCLEOTIDE SEQUENCE</scope>
    <source>
        <strain evidence="5">SORGH_AS_0974</strain>
    </source>
</reference>
<dbReference type="EMBL" id="JAVIZC010000001">
    <property type="protein sequence ID" value="MDR6101728.1"/>
    <property type="molecule type" value="Genomic_DNA"/>
</dbReference>
<dbReference type="Gene3D" id="3.40.1410.10">
    <property type="entry name" value="Chorismate lyase-like"/>
    <property type="match status" value="1"/>
</dbReference>
<dbReference type="RefSeq" id="WP_309770576.1">
    <property type="nucleotide sequence ID" value="NZ_JAVIZC010000001.1"/>
</dbReference>
<dbReference type="InterPro" id="IPR036390">
    <property type="entry name" value="WH_DNA-bd_sf"/>
</dbReference>
<sequence>MAWKDASIVNDGTPKWLQVAKILRRSLNEGEFEPGETMPTEAELNSAFGISRTTARAALNSLVQEGMLLRRSGVGSVVLGPKVDQPVSQIGGFTEDMQLRGLAPSFAALKAEWARASGEATHALGLSSSDTPFMVERLLKANDRLIGHSVSWIRPDIFRSTPPPTLDYLTSNSLYAWLRERLSVHITGGFEFIEAQIASKATAKLLEIDQGSAVLVITRVARTLDGLPIEFAVVTYRSDRYRFRLEL</sequence>
<dbReference type="Pfam" id="PF07702">
    <property type="entry name" value="UTRA"/>
    <property type="match status" value="1"/>
</dbReference>
<dbReference type="PANTHER" id="PTHR44846">
    <property type="entry name" value="MANNOSYL-D-GLYCERATE TRANSPORT/METABOLISM SYSTEM REPRESSOR MNGR-RELATED"/>
    <property type="match status" value="1"/>
</dbReference>
<dbReference type="Proteomes" id="UP001255601">
    <property type="component" value="Unassembled WGS sequence"/>
</dbReference>
<dbReference type="SUPFAM" id="SSF64288">
    <property type="entry name" value="Chorismate lyase-like"/>
    <property type="match status" value="1"/>
</dbReference>
<dbReference type="InterPro" id="IPR050679">
    <property type="entry name" value="Bact_HTH_transcr_reg"/>
</dbReference>
<dbReference type="AlphaFoldDB" id="A0AAJ2B7D8"/>
<organism evidence="5 6">
    <name type="scientific">Agrobacterium larrymoorei</name>
    <dbReference type="NCBI Taxonomy" id="160699"/>
    <lineage>
        <taxon>Bacteria</taxon>
        <taxon>Pseudomonadati</taxon>
        <taxon>Pseudomonadota</taxon>
        <taxon>Alphaproteobacteria</taxon>
        <taxon>Hyphomicrobiales</taxon>
        <taxon>Rhizobiaceae</taxon>
        <taxon>Rhizobium/Agrobacterium group</taxon>
        <taxon>Agrobacterium</taxon>
    </lineage>
</organism>
<keyword evidence="3" id="KW-0804">Transcription</keyword>
<dbReference type="GO" id="GO:0003700">
    <property type="term" value="F:DNA-binding transcription factor activity"/>
    <property type="evidence" value="ECO:0007669"/>
    <property type="project" value="InterPro"/>
</dbReference>
<comment type="caution">
    <text evidence="5">The sequence shown here is derived from an EMBL/GenBank/DDBJ whole genome shotgun (WGS) entry which is preliminary data.</text>
</comment>
<keyword evidence="1" id="KW-0805">Transcription regulation</keyword>
<dbReference type="SUPFAM" id="SSF46785">
    <property type="entry name" value="Winged helix' DNA-binding domain"/>
    <property type="match status" value="1"/>
</dbReference>
<dbReference type="InterPro" id="IPR000524">
    <property type="entry name" value="Tscrpt_reg_HTH_GntR"/>
</dbReference>
<accession>A0AAJ2B7D8</accession>
<dbReference type="Gene3D" id="1.10.10.10">
    <property type="entry name" value="Winged helix-like DNA-binding domain superfamily/Winged helix DNA-binding domain"/>
    <property type="match status" value="1"/>
</dbReference>
<keyword evidence="2" id="KW-0238">DNA-binding</keyword>
<dbReference type="PRINTS" id="PR00035">
    <property type="entry name" value="HTHGNTR"/>
</dbReference>
<dbReference type="InterPro" id="IPR028978">
    <property type="entry name" value="Chorismate_lyase_/UTRA_dom_sf"/>
</dbReference>
<proteinExistence type="predicted"/>
<dbReference type="InterPro" id="IPR036388">
    <property type="entry name" value="WH-like_DNA-bd_sf"/>
</dbReference>
<dbReference type="InterPro" id="IPR011663">
    <property type="entry name" value="UTRA"/>
</dbReference>
<gene>
    <name evidence="5" type="ORF">QE369_001906</name>
</gene>
<name>A0AAJ2B7D8_9HYPH</name>
<evidence type="ECO:0000259" key="4">
    <source>
        <dbReference type="PROSITE" id="PS50949"/>
    </source>
</evidence>